<evidence type="ECO:0000313" key="1">
    <source>
        <dbReference type="EMBL" id="HIU95772.1"/>
    </source>
</evidence>
<gene>
    <name evidence="1" type="ORF">IAD25_03570</name>
</gene>
<name>A0A9D1SUX4_9FIRM</name>
<dbReference type="Proteomes" id="UP000824130">
    <property type="component" value="Unassembled WGS sequence"/>
</dbReference>
<dbReference type="EMBL" id="DVOB01000078">
    <property type="protein sequence ID" value="HIU95772.1"/>
    <property type="molecule type" value="Genomic_DNA"/>
</dbReference>
<proteinExistence type="predicted"/>
<organism evidence="1 2">
    <name type="scientific">Candidatus Allocopromorpha excrementipullorum</name>
    <dbReference type="NCBI Taxonomy" id="2840743"/>
    <lineage>
        <taxon>Bacteria</taxon>
        <taxon>Bacillati</taxon>
        <taxon>Bacillota</taxon>
        <taxon>Clostridia</taxon>
        <taxon>Eubacteriales</taxon>
        <taxon>Eubacteriaceae</taxon>
        <taxon>Eubacteriaceae incertae sedis</taxon>
        <taxon>Candidatus Allocopromorpha</taxon>
    </lineage>
</organism>
<sequence>MDFETAMEMQRICTGEKRELTRGQIAGQVIDVRSLTRGLKAETVARCEEYYEEMKRDGTKKLYDVDSLMEETESVKAQFEDFMKNYKADDIFTKLYDKLGDFFQVPPFEGLDSIEYGVHEVCVFSVLEYFTWKSLPGHDHQLCRGEYRESIARRTFEEVADKWIGVFDELQERYDKVSGDMDDEYGLKVKLAGCCIISVTAIRDQDALALDMAQEGAEARAKAIVEARESDTYKEGESVLTDNVIKLFDFVYEQIRENRQIER</sequence>
<comment type="caution">
    <text evidence="1">The sequence shown here is derived from an EMBL/GenBank/DDBJ whole genome shotgun (WGS) entry which is preliminary data.</text>
</comment>
<evidence type="ECO:0000313" key="2">
    <source>
        <dbReference type="Proteomes" id="UP000824130"/>
    </source>
</evidence>
<reference evidence="1" key="1">
    <citation type="submission" date="2020-10" db="EMBL/GenBank/DDBJ databases">
        <authorList>
            <person name="Gilroy R."/>
        </authorList>
    </citation>
    <scope>NUCLEOTIDE SEQUENCE</scope>
    <source>
        <strain evidence="1">ChiSjej4B22-8349</strain>
    </source>
</reference>
<protein>
    <submittedName>
        <fullName evidence="1">Uncharacterized protein</fullName>
    </submittedName>
</protein>
<reference evidence="1" key="2">
    <citation type="journal article" date="2021" name="PeerJ">
        <title>Extensive microbial diversity within the chicken gut microbiome revealed by metagenomics and culture.</title>
        <authorList>
            <person name="Gilroy R."/>
            <person name="Ravi A."/>
            <person name="Getino M."/>
            <person name="Pursley I."/>
            <person name="Horton D.L."/>
            <person name="Alikhan N.F."/>
            <person name="Baker D."/>
            <person name="Gharbi K."/>
            <person name="Hall N."/>
            <person name="Watson M."/>
            <person name="Adriaenssens E.M."/>
            <person name="Foster-Nyarko E."/>
            <person name="Jarju S."/>
            <person name="Secka A."/>
            <person name="Antonio M."/>
            <person name="Oren A."/>
            <person name="Chaudhuri R.R."/>
            <person name="La Ragione R."/>
            <person name="Hildebrand F."/>
            <person name="Pallen M.J."/>
        </authorList>
    </citation>
    <scope>NUCLEOTIDE SEQUENCE</scope>
    <source>
        <strain evidence="1">ChiSjej4B22-8349</strain>
    </source>
</reference>
<dbReference type="AlphaFoldDB" id="A0A9D1SUX4"/>
<accession>A0A9D1SUX4</accession>